<feature type="region of interest" description="Disordered" evidence="9">
    <location>
        <begin position="426"/>
        <end position="466"/>
    </location>
</feature>
<dbReference type="PANTHER" id="PTHR15641:SF1">
    <property type="entry name" value="ELONGATOR COMPLEX PROTEIN 5"/>
    <property type="match status" value="1"/>
</dbReference>
<keyword evidence="8" id="KW-0539">Nucleus</keyword>
<keyword evidence="7" id="KW-0819">tRNA processing</keyword>
<evidence type="ECO:0000256" key="4">
    <source>
        <dbReference type="ARBA" id="ARBA00009567"/>
    </source>
</evidence>
<organism evidence="11 12">
    <name type="scientific">Pomacea canaliculata</name>
    <name type="common">Golden apple snail</name>
    <dbReference type="NCBI Taxonomy" id="400727"/>
    <lineage>
        <taxon>Eukaryota</taxon>
        <taxon>Metazoa</taxon>
        <taxon>Spiralia</taxon>
        <taxon>Lophotrochozoa</taxon>
        <taxon>Mollusca</taxon>
        <taxon>Gastropoda</taxon>
        <taxon>Caenogastropoda</taxon>
        <taxon>Architaenioglossa</taxon>
        <taxon>Ampullarioidea</taxon>
        <taxon>Ampullariidae</taxon>
        <taxon>Pomacea</taxon>
    </lineage>
</organism>
<evidence type="ECO:0000256" key="8">
    <source>
        <dbReference type="ARBA" id="ARBA00023242"/>
    </source>
</evidence>
<keyword evidence="12" id="KW-1185">Reference proteome</keyword>
<evidence type="ECO:0000256" key="5">
    <source>
        <dbReference type="ARBA" id="ARBA00020264"/>
    </source>
</evidence>
<evidence type="ECO:0000256" key="9">
    <source>
        <dbReference type="SAM" id="MobiDB-lite"/>
    </source>
</evidence>
<feature type="domain" description="Chitin-binding type-2" evidence="10">
    <location>
        <begin position="328"/>
        <end position="389"/>
    </location>
</feature>
<dbReference type="GO" id="GO:0005576">
    <property type="term" value="C:extracellular region"/>
    <property type="evidence" value="ECO:0007669"/>
    <property type="project" value="InterPro"/>
</dbReference>
<dbReference type="GO" id="GO:0033588">
    <property type="term" value="C:elongator holoenzyme complex"/>
    <property type="evidence" value="ECO:0007669"/>
    <property type="project" value="InterPro"/>
</dbReference>
<proteinExistence type="inferred from homology"/>
<comment type="caution">
    <text evidence="11">The sequence shown here is derived from an EMBL/GenBank/DDBJ whole genome shotgun (WGS) entry which is preliminary data.</text>
</comment>
<dbReference type="GO" id="GO:0008061">
    <property type="term" value="F:chitin binding"/>
    <property type="evidence" value="ECO:0007669"/>
    <property type="project" value="InterPro"/>
</dbReference>
<accession>A0A2T7PQ25</accession>
<gene>
    <name evidence="11" type="ORF">C0Q70_02481</name>
</gene>
<sequence length="496" mass="55152">MLQYLLSGIAQSRIIMIEDNEENPGRQLVIAFLQNLCQRCDMVLLLAYERPAEFFIRLLPEELTKRILVIDVMKNWCDCCGTSQTAYHIITNMLSRITGEEQRLGVVIDSVTILAQGHSPALVPQVLHSFANLNEKGNTVQQVVALVHSDVHDEATIKVIQSRVPTIIHLRPSSTHHHMHGCVIQHSELWKKSTEWEEDFNINERFQVTDVSAVVKKKLPSSIATEKQSDPTANLTFNLTLRPEEKAAKDQVVLPYTSVNTMVHDTRDEQFWGAAPNQRHLGEAGGVLIALAVDTSAYPQQQELPTQHQQLPTQHQQQQQPPLQNVVTEWCRSENGSVPYWLDPTCTTYVTCTNFNLTLEKCEEGLAYSLTAGFHCSLLQQFPSEACVEIDLVNCTDQNEQFILVLRKVVASTFYNNLPRPHLPFGAAAPADGENEEREEENSSNVPAGRAAAGGLGASTDEEEGAGDNAVLTIDLTDLPTIVVDSSSTHLDFLAE</sequence>
<name>A0A2T7PQ25_POMCA</name>
<evidence type="ECO:0000313" key="12">
    <source>
        <dbReference type="Proteomes" id="UP000245119"/>
    </source>
</evidence>
<dbReference type="OrthoDB" id="166907at2759"/>
<dbReference type="AlphaFoldDB" id="A0A2T7PQ25"/>
<evidence type="ECO:0000256" key="6">
    <source>
        <dbReference type="ARBA" id="ARBA00022490"/>
    </source>
</evidence>
<evidence type="ECO:0000256" key="2">
    <source>
        <dbReference type="ARBA" id="ARBA00004496"/>
    </source>
</evidence>
<dbReference type="GO" id="GO:0005634">
    <property type="term" value="C:nucleus"/>
    <property type="evidence" value="ECO:0007669"/>
    <property type="project" value="UniProtKB-SubCell"/>
</dbReference>
<dbReference type="GO" id="GO:0005829">
    <property type="term" value="C:cytosol"/>
    <property type="evidence" value="ECO:0007669"/>
    <property type="project" value="TreeGrafter"/>
</dbReference>
<reference evidence="11 12" key="1">
    <citation type="submission" date="2018-04" db="EMBL/GenBank/DDBJ databases">
        <title>The genome of golden apple snail Pomacea canaliculata provides insight into stress tolerance and invasive adaptation.</title>
        <authorList>
            <person name="Liu C."/>
            <person name="Liu B."/>
            <person name="Ren Y."/>
            <person name="Zhang Y."/>
            <person name="Wang H."/>
            <person name="Li S."/>
            <person name="Jiang F."/>
            <person name="Yin L."/>
            <person name="Zhang G."/>
            <person name="Qian W."/>
            <person name="Fan W."/>
        </authorList>
    </citation>
    <scope>NUCLEOTIDE SEQUENCE [LARGE SCALE GENOMIC DNA]</scope>
    <source>
        <strain evidence="11">SZHN2017</strain>
        <tissue evidence="11">Muscle</tissue>
    </source>
</reference>
<dbReference type="STRING" id="400727.A0A2T7PQ25"/>
<dbReference type="GO" id="GO:0000049">
    <property type="term" value="F:tRNA binding"/>
    <property type="evidence" value="ECO:0007669"/>
    <property type="project" value="TreeGrafter"/>
</dbReference>
<evidence type="ECO:0000256" key="3">
    <source>
        <dbReference type="ARBA" id="ARBA00005043"/>
    </source>
</evidence>
<dbReference type="InterPro" id="IPR019519">
    <property type="entry name" value="Elp5"/>
</dbReference>
<evidence type="ECO:0000259" key="10">
    <source>
        <dbReference type="PROSITE" id="PS50940"/>
    </source>
</evidence>
<dbReference type="Gene3D" id="3.40.50.300">
    <property type="entry name" value="P-loop containing nucleotide triphosphate hydrolases"/>
    <property type="match status" value="1"/>
</dbReference>
<dbReference type="Proteomes" id="UP000245119">
    <property type="component" value="Linkage Group LG2"/>
</dbReference>
<evidence type="ECO:0000256" key="1">
    <source>
        <dbReference type="ARBA" id="ARBA00004123"/>
    </source>
</evidence>
<keyword evidence="6" id="KW-0963">Cytoplasm</keyword>
<feature type="compositionally biased region" description="Acidic residues" evidence="9">
    <location>
        <begin position="433"/>
        <end position="442"/>
    </location>
</feature>
<comment type="subcellular location">
    <subcellularLocation>
        <location evidence="2">Cytoplasm</location>
    </subcellularLocation>
    <subcellularLocation>
        <location evidence="1">Nucleus</location>
    </subcellularLocation>
</comment>
<dbReference type="Pfam" id="PF10483">
    <property type="entry name" value="Elong_Iki1"/>
    <property type="match status" value="1"/>
</dbReference>
<dbReference type="UniPathway" id="UPA00988"/>
<evidence type="ECO:0000313" key="11">
    <source>
        <dbReference type="EMBL" id="PVD35518.1"/>
    </source>
</evidence>
<comment type="pathway">
    <text evidence="3">tRNA modification; 5-methoxycarbonylmethyl-2-thiouridine-tRNA biosynthesis.</text>
</comment>
<comment type="similarity">
    <text evidence="4">Belongs to the ELP5 family.</text>
</comment>
<dbReference type="EMBL" id="PZQS01000002">
    <property type="protein sequence ID" value="PVD35518.1"/>
    <property type="molecule type" value="Genomic_DNA"/>
</dbReference>
<dbReference type="InterPro" id="IPR002557">
    <property type="entry name" value="Chitin-bd_dom"/>
</dbReference>
<dbReference type="PROSITE" id="PS50940">
    <property type="entry name" value="CHIT_BIND_II"/>
    <property type="match status" value="1"/>
</dbReference>
<protein>
    <recommendedName>
        <fullName evidence="5">Elongator complex protein 5</fullName>
    </recommendedName>
</protein>
<dbReference type="GO" id="GO:0002098">
    <property type="term" value="P:tRNA wobble uridine modification"/>
    <property type="evidence" value="ECO:0007669"/>
    <property type="project" value="InterPro"/>
</dbReference>
<evidence type="ECO:0000256" key="7">
    <source>
        <dbReference type="ARBA" id="ARBA00022694"/>
    </source>
</evidence>
<dbReference type="InterPro" id="IPR027417">
    <property type="entry name" value="P-loop_NTPase"/>
</dbReference>
<dbReference type="PANTHER" id="PTHR15641">
    <property type="entry name" value="ELONGATOR COMPLEX PROTEIN 5"/>
    <property type="match status" value="1"/>
</dbReference>